<reference evidence="2" key="1">
    <citation type="submission" date="2018-09" db="EMBL/GenBank/DDBJ databases">
        <title>Complete genome of Klebsiella pneumoniae phage Pylas.</title>
        <authorList>
            <person name="Powell J.E."/>
            <person name="Lessor L."/>
            <person name="O'Leary C.J."/>
            <person name="Liu M."/>
        </authorList>
    </citation>
    <scope>NUCLEOTIDE SEQUENCE [LARGE SCALE GENOMIC DNA]</scope>
</reference>
<proteinExistence type="predicted"/>
<evidence type="ECO:0000313" key="2">
    <source>
        <dbReference type="Proteomes" id="UP000278488"/>
    </source>
</evidence>
<gene>
    <name evidence="1" type="ORF">Pylas_003</name>
</gene>
<sequence length="45" mass="4928">MHTFKFYFLDGSVEQGKGTSVSDAFTKLGYGAGAIASLDYYEQLN</sequence>
<name>A0A3G3BYF8_9CAUD</name>
<accession>A0A3G3BYF8</accession>
<organism evidence="1 2">
    <name type="scientific">Klebsiella phage Pylas</name>
    <dbReference type="NCBI Taxonomy" id="2419682"/>
    <lineage>
        <taxon>Viruses</taxon>
        <taxon>Duplodnaviria</taxon>
        <taxon>Heunggongvirae</taxon>
        <taxon>Uroviricota</taxon>
        <taxon>Caudoviricetes</taxon>
        <taxon>Schitoviridae</taxon>
        <taxon>Humphriesvirinae</taxon>
        <taxon>Pylasvirus</taxon>
        <taxon>Pylasvirus pylas</taxon>
    </lineage>
</organism>
<evidence type="ECO:0000313" key="1">
    <source>
        <dbReference type="EMBL" id="AYP69257.1"/>
    </source>
</evidence>
<dbReference type="EMBL" id="MH899585">
    <property type="protein sequence ID" value="AYP69257.1"/>
    <property type="molecule type" value="Genomic_DNA"/>
</dbReference>
<keyword evidence="2" id="KW-1185">Reference proteome</keyword>
<protein>
    <submittedName>
        <fullName evidence="1">Uncharacterized protein</fullName>
    </submittedName>
</protein>
<dbReference type="Proteomes" id="UP000278488">
    <property type="component" value="Segment"/>
</dbReference>